<evidence type="ECO:0000313" key="3">
    <source>
        <dbReference type="Proteomes" id="UP000261032"/>
    </source>
</evidence>
<dbReference type="AlphaFoldDB" id="A0A3E3EEB0"/>
<reference evidence="2 3" key="1">
    <citation type="submission" date="2018-08" db="EMBL/GenBank/DDBJ databases">
        <title>A genome reference for cultivated species of the human gut microbiota.</title>
        <authorList>
            <person name="Zou Y."/>
            <person name="Xue W."/>
            <person name="Luo G."/>
        </authorList>
    </citation>
    <scope>NUCLEOTIDE SEQUENCE [LARGE SCALE GENOMIC DNA]</scope>
    <source>
        <strain evidence="2 3">OM06-4</strain>
    </source>
</reference>
<dbReference type="InterPro" id="IPR005119">
    <property type="entry name" value="LysR_subst-bd"/>
</dbReference>
<feature type="domain" description="LysR substrate-binding" evidence="1">
    <location>
        <begin position="2"/>
        <end position="96"/>
    </location>
</feature>
<evidence type="ECO:0000313" key="2">
    <source>
        <dbReference type="EMBL" id="RGD86243.1"/>
    </source>
</evidence>
<dbReference type="Gene3D" id="3.40.190.10">
    <property type="entry name" value="Periplasmic binding protein-like II"/>
    <property type="match status" value="2"/>
</dbReference>
<dbReference type="Proteomes" id="UP000261032">
    <property type="component" value="Unassembled WGS sequence"/>
</dbReference>
<proteinExistence type="predicted"/>
<dbReference type="CDD" id="cd05466">
    <property type="entry name" value="PBP2_LTTR_substrate"/>
    <property type="match status" value="1"/>
</dbReference>
<evidence type="ECO:0000259" key="1">
    <source>
        <dbReference type="Pfam" id="PF03466"/>
    </source>
</evidence>
<name>A0A3E3EEB0_9FIRM</name>
<sequence length="203" mass="23909">MKIGFLKNLDPQLLVTIFSDFINEFPNIKIELTSYANYQLYYALEQRMIDIVLGLSFPKYPDYQKILIKKYPLIVLINKNNPLANQKTVSQEELPNILFDVRKLYYQDNYLEFEGNLLKIACNQGCSILHAFTKDNCYNDYLKDIPLTPLSEKSVYLIYDQDNYNPLISNFINYLKTTSILNHKNYFFILLIYLVFITCSLSQ</sequence>
<dbReference type="Pfam" id="PF03466">
    <property type="entry name" value="LysR_substrate"/>
    <property type="match status" value="1"/>
</dbReference>
<dbReference type="EMBL" id="QUSL01000007">
    <property type="protein sequence ID" value="RGD86243.1"/>
    <property type="molecule type" value="Genomic_DNA"/>
</dbReference>
<organism evidence="2 3">
    <name type="scientific">Thomasclavelia ramosa</name>
    <dbReference type="NCBI Taxonomy" id="1547"/>
    <lineage>
        <taxon>Bacteria</taxon>
        <taxon>Bacillati</taxon>
        <taxon>Bacillota</taxon>
        <taxon>Erysipelotrichia</taxon>
        <taxon>Erysipelotrichales</taxon>
        <taxon>Coprobacillaceae</taxon>
        <taxon>Thomasclavelia</taxon>
    </lineage>
</organism>
<comment type="caution">
    <text evidence="2">The sequence shown here is derived from an EMBL/GenBank/DDBJ whole genome shotgun (WGS) entry which is preliminary data.</text>
</comment>
<protein>
    <submittedName>
        <fullName evidence="2">LysR family transcriptional regulator</fullName>
    </submittedName>
</protein>
<dbReference type="SUPFAM" id="SSF53850">
    <property type="entry name" value="Periplasmic binding protein-like II"/>
    <property type="match status" value="1"/>
</dbReference>
<accession>A0A3E3EEB0</accession>
<gene>
    <name evidence="2" type="ORF">DXB93_06375</name>
</gene>